<dbReference type="AlphaFoldDB" id="A0A2H3CN67"/>
<dbReference type="InParanoid" id="A0A2H3CN67"/>
<proteinExistence type="predicted"/>
<sequence length="51" mass="5579">MRLCQTSPSRPYSDPFLGSALATLVWGPPNKLDLLMGLSLCLLSDRLIAVF</sequence>
<dbReference type="Proteomes" id="UP000217790">
    <property type="component" value="Unassembled WGS sequence"/>
</dbReference>
<name>A0A2H3CN67_ARMGA</name>
<gene>
    <name evidence="1" type="ORF">ARMGADRAFT_1020796</name>
</gene>
<evidence type="ECO:0000313" key="1">
    <source>
        <dbReference type="EMBL" id="PBK80662.1"/>
    </source>
</evidence>
<keyword evidence="2" id="KW-1185">Reference proteome</keyword>
<dbReference type="EMBL" id="KZ293742">
    <property type="protein sequence ID" value="PBK80662.1"/>
    <property type="molecule type" value="Genomic_DNA"/>
</dbReference>
<organism evidence="1 2">
    <name type="scientific">Armillaria gallica</name>
    <name type="common">Bulbous honey fungus</name>
    <name type="synonym">Armillaria bulbosa</name>
    <dbReference type="NCBI Taxonomy" id="47427"/>
    <lineage>
        <taxon>Eukaryota</taxon>
        <taxon>Fungi</taxon>
        <taxon>Dikarya</taxon>
        <taxon>Basidiomycota</taxon>
        <taxon>Agaricomycotina</taxon>
        <taxon>Agaricomycetes</taxon>
        <taxon>Agaricomycetidae</taxon>
        <taxon>Agaricales</taxon>
        <taxon>Marasmiineae</taxon>
        <taxon>Physalacriaceae</taxon>
        <taxon>Armillaria</taxon>
    </lineage>
</organism>
<protein>
    <submittedName>
        <fullName evidence="1">Uncharacterized protein</fullName>
    </submittedName>
</protein>
<accession>A0A2H3CN67</accession>
<evidence type="ECO:0000313" key="2">
    <source>
        <dbReference type="Proteomes" id="UP000217790"/>
    </source>
</evidence>
<reference evidence="2" key="1">
    <citation type="journal article" date="2017" name="Nat. Ecol. Evol.">
        <title>Genome expansion and lineage-specific genetic innovations in the forest pathogenic fungi Armillaria.</title>
        <authorList>
            <person name="Sipos G."/>
            <person name="Prasanna A.N."/>
            <person name="Walter M.C."/>
            <person name="O'Connor E."/>
            <person name="Balint B."/>
            <person name="Krizsan K."/>
            <person name="Kiss B."/>
            <person name="Hess J."/>
            <person name="Varga T."/>
            <person name="Slot J."/>
            <person name="Riley R."/>
            <person name="Boka B."/>
            <person name="Rigling D."/>
            <person name="Barry K."/>
            <person name="Lee J."/>
            <person name="Mihaltcheva S."/>
            <person name="LaButti K."/>
            <person name="Lipzen A."/>
            <person name="Waldron R."/>
            <person name="Moloney N.M."/>
            <person name="Sperisen C."/>
            <person name="Kredics L."/>
            <person name="Vagvoelgyi C."/>
            <person name="Patrignani A."/>
            <person name="Fitzpatrick D."/>
            <person name="Nagy I."/>
            <person name="Doyle S."/>
            <person name="Anderson J.B."/>
            <person name="Grigoriev I.V."/>
            <person name="Gueldener U."/>
            <person name="Muensterkoetter M."/>
            <person name="Nagy L.G."/>
        </authorList>
    </citation>
    <scope>NUCLEOTIDE SEQUENCE [LARGE SCALE GENOMIC DNA]</scope>
    <source>
        <strain evidence="2">Ar21-2</strain>
    </source>
</reference>